<reference evidence="4 5" key="1">
    <citation type="journal article" date="2019" name="Int. J. Syst. Evol. Microbiol.">
        <title>The Global Catalogue of Microorganisms (GCM) 10K type strain sequencing project: providing services to taxonomists for standard genome sequencing and annotation.</title>
        <authorList>
            <consortium name="The Broad Institute Genomics Platform"/>
            <consortium name="The Broad Institute Genome Sequencing Center for Infectious Disease"/>
            <person name="Wu L."/>
            <person name="Ma J."/>
        </authorList>
    </citation>
    <scope>NUCLEOTIDE SEQUENCE [LARGE SCALE GENOMIC DNA]</scope>
    <source>
        <strain evidence="4 5">JCM 16330</strain>
    </source>
</reference>
<dbReference type="GO" id="GO:0003824">
    <property type="term" value="F:catalytic activity"/>
    <property type="evidence" value="ECO:0007669"/>
    <property type="project" value="InterPro"/>
</dbReference>
<evidence type="ECO:0000313" key="5">
    <source>
        <dbReference type="Proteomes" id="UP001500837"/>
    </source>
</evidence>
<evidence type="ECO:0000313" key="4">
    <source>
        <dbReference type="EMBL" id="GAA0310830.1"/>
    </source>
</evidence>
<feature type="domain" description="HIT" evidence="3">
    <location>
        <begin position="43"/>
        <end position="154"/>
    </location>
</feature>
<dbReference type="InterPro" id="IPR036265">
    <property type="entry name" value="HIT-like_sf"/>
</dbReference>
<dbReference type="SUPFAM" id="SSF54197">
    <property type="entry name" value="HIT-like"/>
    <property type="match status" value="1"/>
</dbReference>
<keyword evidence="5" id="KW-1185">Reference proteome</keyword>
<dbReference type="AlphaFoldDB" id="A0AAV3S991"/>
<accession>A0AAV3S991</accession>
<protein>
    <submittedName>
        <fullName evidence="4">HIT domain-containing protein</fullName>
    </submittedName>
</protein>
<dbReference type="CDD" id="cd01275">
    <property type="entry name" value="FHIT"/>
    <property type="match status" value="1"/>
</dbReference>
<dbReference type="Proteomes" id="UP001500837">
    <property type="component" value="Unassembled WGS sequence"/>
</dbReference>
<evidence type="ECO:0000256" key="2">
    <source>
        <dbReference type="PROSITE-ProRule" id="PRU00464"/>
    </source>
</evidence>
<dbReference type="InterPro" id="IPR011146">
    <property type="entry name" value="HIT-like"/>
</dbReference>
<feature type="short sequence motif" description="Histidine triad motif" evidence="2">
    <location>
        <begin position="139"/>
        <end position="143"/>
    </location>
</feature>
<dbReference type="GO" id="GO:0000166">
    <property type="term" value="F:nucleotide binding"/>
    <property type="evidence" value="ECO:0007669"/>
    <property type="project" value="UniProtKB-KW"/>
</dbReference>
<keyword evidence="1" id="KW-0547">Nucleotide-binding</keyword>
<dbReference type="Gene3D" id="3.30.428.10">
    <property type="entry name" value="HIT-like"/>
    <property type="match status" value="1"/>
</dbReference>
<evidence type="ECO:0000259" key="3">
    <source>
        <dbReference type="PROSITE" id="PS51084"/>
    </source>
</evidence>
<dbReference type="InterPro" id="IPR039383">
    <property type="entry name" value="FHIT"/>
</dbReference>
<proteinExistence type="predicted"/>
<evidence type="ECO:0000256" key="1">
    <source>
        <dbReference type="ARBA" id="ARBA00022741"/>
    </source>
</evidence>
<dbReference type="PANTHER" id="PTHR42997">
    <property type="entry name" value="HIT FAMILY HYDROLASE"/>
    <property type="match status" value="1"/>
</dbReference>
<gene>
    <name evidence="4" type="ORF">GCM10009066_25180</name>
</gene>
<name>A0AAV3S991_9EURY</name>
<organism evidence="4 5">
    <name type="scientific">Halarchaeum salinum</name>
    <dbReference type="NCBI Taxonomy" id="489912"/>
    <lineage>
        <taxon>Archaea</taxon>
        <taxon>Methanobacteriati</taxon>
        <taxon>Methanobacteriota</taxon>
        <taxon>Stenosarchaea group</taxon>
        <taxon>Halobacteria</taxon>
        <taxon>Halobacteriales</taxon>
        <taxon>Halobacteriaceae</taxon>
    </lineage>
</organism>
<dbReference type="PROSITE" id="PS51084">
    <property type="entry name" value="HIT_2"/>
    <property type="match status" value="1"/>
</dbReference>
<dbReference type="InterPro" id="IPR052908">
    <property type="entry name" value="AP-4-A_phosphorylase"/>
</dbReference>
<dbReference type="Pfam" id="PF01230">
    <property type="entry name" value="HIT"/>
    <property type="match status" value="1"/>
</dbReference>
<comment type="caution">
    <text evidence="4">The sequence shown here is derived from an EMBL/GenBank/DDBJ whole genome shotgun (WGS) entry which is preliminary data.</text>
</comment>
<sequence length="199" mass="21679">MALVSENYLRPPTERARMDQVFAPWRIEWVKREDKNPDVKECVFCELPERDDARENLVVAASEHAYVLLNNAPYNPGHLMVIPHAHGGDYTALDDAALLDHARLKQRALDALDAAVGPDAYNAGLNLGGGPAGGSVDDHVHTHVVPRYDGDTNFMPVVSDTKVVVQGLAETYDALHEAFAAQPDASDPGEDTAVPLDFD</sequence>
<dbReference type="EMBL" id="BAAABL010000083">
    <property type="protein sequence ID" value="GAA0310830.1"/>
    <property type="molecule type" value="Genomic_DNA"/>
</dbReference>
<dbReference type="PANTHER" id="PTHR42997:SF1">
    <property type="entry name" value="AP-4-A PHOSPHORYLASE"/>
    <property type="match status" value="1"/>
</dbReference>